<organism evidence="2">
    <name type="scientific">uncultured Caudovirales phage</name>
    <dbReference type="NCBI Taxonomy" id="2100421"/>
    <lineage>
        <taxon>Viruses</taxon>
        <taxon>Duplodnaviria</taxon>
        <taxon>Heunggongvirae</taxon>
        <taxon>Uroviricota</taxon>
        <taxon>Caudoviricetes</taxon>
        <taxon>Peduoviridae</taxon>
        <taxon>Maltschvirus</taxon>
        <taxon>Maltschvirus maltsch</taxon>
    </lineage>
</organism>
<evidence type="ECO:0000313" key="2">
    <source>
        <dbReference type="EMBL" id="CAB4202412.1"/>
    </source>
</evidence>
<keyword evidence="1" id="KW-0812">Transmembrane</keyword>
<evidence type="ECO:0000256" key="1">
    <source>
        <dbReference type="SAM" id="Phobius"/>
    </source>
</evidence>
<accession>A0A6J5RZ23</accession>
<keyword evidence="1" id="KW-1133">Transmembrane helix</keyword>
<name>A0A6J5RZ23_9CAUD</name>
<dbReference type="EMBL" id="LR797491">
    <property type="protein sequence ID" value="CAB4220848.1"/>
    <property type="molecule type" value="Genomic_DNA"/>
</dbReference>
<dbReference type="EMBL" id="LR797312">
    <property type="protein sequence ID" value="CAB4202412.1"/>
    <property type="molecule type" value="Genomic_DNA"/>
</dbReference>
<protein>
    <submittedName>
        <fullName evidence="2">Uncharacterized protein</fullName>
    </submittedName>
</protein>
<gene>
    <name evidence="2" type="ORF">UFOVP1376_14</name>
    <name evidence="3" type="ORF">UFOVP1623_49</name>
</gene>
<keyword evidence="1" id="KW-0472">Membrane</keyword>
<sequence length="93" mass="9986">MSLTDEDIARFMKALDAAESKRMESIGYDLSTPAARAEIHADHVFVRDLRNGTSKAKVTALGAFIVAMLAVVGHWVMSGVELSVKGMLPKVGP</sequence>
<evidence type="ECO:0000313" key="3">
    <source>
        <dbReference type="EMBL" id="CAB4220848.1"/>
    </source>
</evidence>
<proteinExistence type="predicted"/>
<feature type="transmembrane region" description="Helical" evidence="1">
    <location>
        <begin position="58"/>
        <end position="77"/>
    </location>
</feature>
<reference evidence="2" key="1">
    <citation type="submission" date="2020-05" db="EMBL/GenBank/DDBJ databases">
        <authorList>
            <person name="Chiriac C."/>
            <person name="Salcher M."/>
            <person name="Ghai R."/>
            <person name="Kavagutti S V."/>
        </authorList>
    </citation>
    <scope>NUCLEOTIDE SEQUENCE</scope>
</reference>